<name>A0A5D0QVG5_9FLAO</name>
<feature type="domain" description="HYR-like" evidence="1">
    <location>
        <begin position="1437"/>
        <end position="1510"/>
    </location>
</feature>
<feature type="domain" description="HYR-like" evidence="1">
    <location>
        <begin position="1136"/>
        <end position="1201"/>
    </location>
</feature>
<dbReference type="Pfam" id="PF23237">
    <property type="entry name" value="HYR_4C"/>
    <property type="match status" value="9"/>
</dbReference>
<feature type="domain" description="HYR-like" evidence="1">
    <location>
        <begin position="1060"/>
        <end position="1125"/>
    </location>
</feature>
<dbReference type="InterPro" id="IPR057078">
    <property type="entry name" value="HYR-4C"/>
</dbReference>
<feature type="domain" description="HYR-like" evidence="1">
    <location>
        <begin position="1360"/>
        <end position="1431"/>
    </location>
</feature>
<gene>
    <name evidence="2" type="ORF">ES674_15030</name>
</gene>
<dbReference type="InterPro" id="IPR013783">
    <property type="entry name" value="Ig-like_fold"/>
</dbReference>
<dbReference type="Gene3D" id="2.60.40.10">
    <property type="entry name" value="Immunoglobulins"/>
    <property type="match status" value="1"/>
</dbReference>
<feature type="domain" description="HYR-like" evidence="1">
    <location>
        <begin position="1212"/>
        <end position="1277"/>
    </location>
</feature>
<feature type="non-terminal residue" evidence="2">
    <location>
        <position position="1565"/>
    </location>
</feature>
<feature type="domain" description="HYR-like" evidence="1">
    <location>
        <begin position="900"/>
        <end position="973"/>
    </location>
</feature>
<reference evidence="2 3" key="1">
    <citation type="submission" date="2019-08" db="EMBL/GenBank/DDBJ databases">
        <title>Genomes of Antarctic Bizionia species.</title>
        <authorList>
            <person name="Bowman J.P."/>
        </authorList>
    </citation>
    <scope>NUCLEOTIDE SEQUENCE [LARGE SCALE GENOMIC DNA]</scope>
    <source>
        <strain evidence="2 3">ADA-4</strain>
    </source>
</reference>
<accession>A0A5D0QVG5</accession>
<dbReference type="EMBL" id="VSKK01000007">
    <property type="protein sequence ID" value="TYB73160.1"/>
    <property type="molecule type" value="Genomic_DNA"/>
</dbReference>
<evidence type="ECO:0000313" key="3">
    <source>
        <dbReference type="Proteomes" id="UP000323720"/>
    </source>
</evidence>
<sequence>MKKLYAIKVPAHRNIVQLLLVTIMLLGASFYSFGQVREPFTPRTSDFSPSKTVYNVKGDFTMAGNTNLTLVNYSDTKNNSNNDMKFVDVDGDPLTKNSSSSTLKFSEENGATPSCSNIVYAGLYWSGRSNANNFTDLQRRTVKFKGPGQSYQTIVADAGDIRYPGDAGMYAGYKEVTNIVRNGGIGDYFVADMALTQGDGGSTGYYGGWGLVVVYENSKMDWRDVTVFDGYAYVVGGTAQHTINVSGFKAVQNGPVNFKLGMMAGEGDVGISGDYFQIKRQSDNQFQSLSHSGNSANNFFNSSILTGGNARNLNRKNNTGIDIAMFDVANTNNSIIDNNQTSTQFRYGSTGDTYIIYNVIFSVVAYVPESEGLLSANTINGAPATQPYVVEPGDVVQYGVEIRNRGTEAITNGKLVIPIPYTSQFVPGSISYNEINPLFTSSPPYFAPNLGATGSIVWDISYLPLNINNLNELMASITFELTSTTDCAILINNNCAPKIVIVGGNISGTGVVSQSNYSLPLIQGYQQNGVCQGEPNINPIEIDIDSAQYIIDNCTNVSVEREFFYCDFQGNTIPVSAVSANFPPGSRFYNSYPVTDSSTQYTVNNPFPATIGITTYYAVPPGDTGCSYIFTIEVNEVTTSPTTSNVTYCLGETAVPLTATPTNPSYVLLYYTDNTTNDGLTSLTPSTNIAGTFTYYVAEGPSTTCTGDRSPITVTVLNPITITLNSLTNTGCSGGNSGAIDISVIGGTGPYTYSWNNAGNATTQDLTGLPAGTYTVTVSDTNSNCSATADYEIILENSTPPTLIAPDAIVMNGCNATDISVGSETALDFNIAITTITEAQFLAEGGTFTANAVASITYQDKSLGTCPVGVVRTYTITDDCDQTATATQTFTINTPPLVISTINGSGLVNCAAEATETFTVPTITDACGNTITPSAAAITNSPDPITCEGTRTYTYTFTDCNNNEATWSYVYTIEYLEFDTITATSAPADCYAGIVLPTLPSVTDACGNVLTPTGPVESSTPTCEGAVTYTWTYTDCAGNTQDYVHTANITLPEFDTITATSAPADCYAGIVLPTLPSVTDACGNVLTPTGPVESSTPSCEGAVTYTWTYTDCAGNTQDYVHTANIALPEFDTITATSTPADCYASIVLPTLPSVTDACGNVLTPTGPVESSTPSCEGAVTYTWTYTDCAGNTQDYVHTANIALPEFDTITATSAPADCYAGIVLPTLPSVTDACGNVLTPTGPVESSTPSCEGAVTYTWTYTDCAGNTQDYVHTANIALPEFDTITPTSAPADCYAGIVLPTLPSVTDACGNVLTPTGPVESSTPTCEGAVTYTWTYTDCAGNTQDYVHTANIEFTAFTIDTPNGDADVACASLAVEPTPPVVVDSCGNNIVPSGPVEGGTFVDCEGTVSYTYTYTDCAGNSLDWSYVYNVQLEEIQLPANEGTQVACAADADVSLVNPPVINDSCGLPINPIGPVQGGTYDNCEGTITFTYTYPSCQGSSNEWVYTYTIVAVDFDTITATSAPADCYAGIVLPTLPSVTDACGNVLIPTGPVESSAPTCEGAVT</sequence>
<dbReference type="InterPro" id="IPR047589">
    <property type="entry name" value="DUF11_rpt"/>
</dbReference>
<organism evidence="2 3">
    <name type="scientific">Bizionia myxarmorum</name>
    <dbReference type="NCBI Taxonomy" id="291186"/>
    <lineage>
        <taxon>Bacteria</taxon>
        <taxon>Pseudomonadati</taxon>
        <taxon>Bacteroidota</taxon>
        <taxon>Flavobacteriia</taxon>
        <taxon>Flavobacteriales</taxon>
        <taxon>Flavobacteriaceae</taxon>
        <taxon>Bizionia</taxon>
    </lineage>
</organism>
<dbReference type="OrthoDB" id="599464at2"/>
<keyword evidence="3" id="KW-1185">Reference proteome</keyword>
<proteinExistence type="predicted"/>
<feature type="domain" description="HYR-like" evidence="1">
    <location>
        <begin position="1286"/>
        <end position="1353"/>
    </location>
</feature>
<protein>
    <recommendedName>
        <fullName evidence="1">HYR-like domain-containing protein</fullName>
    </recommendedName>
</protein>
<dbReference type="Proteomes" id="UP000323720">
    <property type="component" value="Unassembled WGS sequence"/>
</dbReference>
<dbReference type="RefSeq" id="WP_148405419.1">
    <property type="nucleotide sequence ID" value="NZ_VSKK01000007.1"/>
</dbReference>
<dbReference type="NCBIfam" id="TIGR01451">
    <property type="entry name" value="B_ant_repeat"/>
    <property type="match status" value="1"/>
</dbReference>
<comment type="caution">
    <text evidence="2">The sequence shown here is derived from an EMBL/GenBank/DDBJ whole genome shotgun (WGS) entry which is preliminary data.</text>
</comment>
<evidence type="ECO:0000259" key="1">
    <source>
        <dbReference type="Pfam" id="PF23237"/>
    </source>
</evidence>
<feature type="domain" description="HYR-like" evidence="1">
    <location>
        <begin position="984"/>
        <end position="1049"/>
    </location>
</feature>
<feature type="domain" description="HYR-like" evidence="1">
    <location>
        <begin position="1521"/>
        <end position="1565"/>
    </location>
</feature>
<evidence type="ECO:0000313" key="2">
    <source>
        <dbReference type="EMBL" id="TYB73160.1"/>
    </source>
</evidence>